<keyword evidence="3" id="KW-0813">Transport</keyword>
<comment type="similarity">
    <text evidence="1 3">Belongs to the plant LTP family.</text>
</comment>
<dbReference type="GO" id="GO:0006869">
    <property type="term" value="P:lipid transport"/>
    <property type="evidence" value="ECO:0007669"/>
    <property type="project" value="InterPro"/>
</dbReference>
<dbReference type="AlphaFoldDB" id="A0A9Q0FGI8"/>
<evidence type="ECO:0000256" key="3">
    <source>
        <dbReference type="RuleBase" id="RU000628"/>
    </source>
</evidence>
<proteinExistence type="inferred from homology"/>
<protein>
    <recommendedName>
        <fullName evidence="3">Non-specific lipid-transfer protein</fullName>
    </recommendedName>
</protein>
<dbReference type="PRINTS" id="PR00382">
    <property type="entry name" value="LIPIDTRNSFER"/>
</dbReference>
<accession>A0A9Q0FGI8</accession>
<dbReference type="SMART" id="SM00499">
    <property type="entry name" value="AAI"/>
    <property type="match status" value="1"/>
</dbReference>
<dbReference type="InterPro" id="IPR016140">
    <property type="entry name" value="Bifunc_inhib/LTP/seed_store"/>
</dbReference>
<name>A0A9Q0FGI8_9ROSI</name>
<dbReference type="CDD" id="cd01960">
    <property type="entry name" value="nsLTP1"/>
    <property type="match status" value="1"/>
</dbReference>
<dbReference type="Pfam" id="PF00234">
    <property type="entry name" value="Tryp_alpha_amyl"/>
    <property type="match status" value="1"/>
</dbReference>
<feature type="chain" id="PRO_5040499043" description="Non-specific lipid-transfer protein" evidence="4">
    <location>
        <begin position="28"/>
        <end position="122"/>
    </location>
</feature>
<dbReference type="SUPFAM" id="SSF47699">
    <property type="entry name" value="Bifunctional inhibitor/lipid-transfer protein/seed storage 2S albumin"/>
    <property type="match status" value="1"/>
</dbReference>
<dbReference type="PANTHER" id="PTHR33076">
    <property type="entry name" value="NON-SPECIFIC LIPID-TRANSFER PROTEIN 2-RELATED"/>
    <property type="match status" value="1"/>
</dbReference>
<evidence type="ECO:0000259" key="5">
    <source>
        <dbReference type="SMART" id="SM00499"/>
    </source>
</evidence>
<evidence type="ECO:0000313" key="7">
    <source>
        <dbReference type="Proteomes" id="UP001141552"/>
    </source>
</evidence>
<reference evidence="6" key="2">
    <citation type="journal article" date="2023" name="Plants (Basel)">
        <title>Annotation of the Turnera subulata (Passifloraceae) Draft Genome Reveals the S-Locus Evolved after the Divergence of Turneroideae from Passifloroideae in a Stepwise Manner.</title>
        <authorList>
            <person name="Henning P.M."/>
            <person name="Roalson E.H."/>
            <person name="Mir W."/>
            <person name="McCubbin A.G."/>
            <person name="Shore J.S."/>
        </authorList>
    </citation>
    <scope>NUCLEOTIDE SEQUENCE</scope>
    <source>
        <strain evidence="6">F60SS</strain>
    </source>
</reference>
<evidence type="ECO:0000313" key="6">
    <source>
        <dbReference type="EMBL" id="KAJ4831063.1"/>
    </source>
</evidence>
<keyword evidence="3" id="KW-0446">Lipid-binding</keyword>
<feature type="signal peptide" evidence="4">
    <location>
        <begin position="1"/>
        <end position="27"/>
    </location>
</feature>
<dbReference type="Gene3D" id="1.10.110.10">
    <property type="entry name" value="Plant lipid-transfer and hydrophobic proteins"/>
    <property type="match status" value="1"/>
</dbReference>
<evidence type="ECO:0000256" key="1">
    <source>
        <dbReference type="ARBA" id="ARBA00009748"/>
    </source>
</evidence>
<organism evidence="6 7">
    <name type="scientific">Turnera subulata</name>
    <dbReference type="NCBI Taxonomy" id="218843"/>
    <lineage>
        <taxon>Eukaryota</taxon>
        <taxon>Viridiplantae</taxon>
        <taxon>Streptophyta</taxon>
        <taxon>Embryophyta</taxon>
        <taxon>Tracheophyta</taxon>
        <taxon>Spermatophyta</taxon>
        <taxon>Magnoliopsida</taxon>
        <taxon>eudicotyledons</taxon>
        <taxon>Gunneridae</taxon>
        <taxon>Pentapetalae</taxon>
        <taxon>rosids</taxon>
        <taxon>fabids</taxon>
        <taxon>Malpighiales</taxon>
        <taxon>Passifloraceae</taxon>
        <taxon>Turnera</taxon>
    </lineage>
</organism>
<evidence type="ECO:0000256" key="4">
    <source>
        <dbReference type="SAM" id="SignalP"/>
    </source>
</evidence>
<reference evidence="6" key="1">
    <citation type="submission" date="2022-02" db="EMBL/GenBank/DDBJ databases">
        <authorList>
            <person name="Henning P.M."/>
            <person name="McCubbin A.G."/>
            <person name="Shore J.S."/>
        </authorList>
    </citation>
    <scope>NUCLEOTIDE SEQUENCE</scope>
    <source>
        <strain evidence="6">F60SS</strain>
        <tissue evidence="6">Leaves</tissue>
    </source>
</reference>
<gene>
    <name evidence="6" type="ORF">Tsubulata_043528</name>
</gene>
<dbReference type="EMBL" id="JAKUCV010005460">
    <property type="protein sequence ID" value="KAJ4831063.1"/>
    <property type="molecule type" value="Genomic_DNA"/>
</dbReference>
<dbReference type="Proteomes" id="UP001141552">
    <property type="component" value="Unassembled WGS sequence"/>
</dbReference>
<comment type="caution">
    <text evidence="6">The sequence shown here is derived from an EMBL/GenBank/DDBJ whole genome shotgun (WGS) entry which is preliminary data.</text>
</comment>
<dbReference type="InterPro" id="IPR000528">
    <property type="entry name" value="Plant_nsLTP"/>
</dbReference>
<dbReference type="OrthoDB" id="649864at2759"/>
<dbReference type="InterPro" id="IPR036312">
    <property type="entry name" value="Bifun_inhib/LTP/seed_sf"/>
</dbReference>
<keyword evidence="2" id="KW-1015">Disulfide bond</keyword>
<keyword evidence="7" id="KW-1185">Reference proteome</keyword>
<dbReference type="GO" id="GO:0008289">
    <property type="term" value="F:lipid binding"/>
    <property type="evidence" value="ECO:0007669"/>
    <property type="project" value="UniProtKB-KW"/>
</dbReference>
<sequence>MAASSMALKLACGVLMCMVAYASLAHAASFTCKQMLDTVAPCQPYLENAAPLTDTCCSRVKFLNNLATNGTTADRQKACKCVKGAVANSTDSYLGLAQGLPGKCGVTAPYPIGRTVNCTSVQ</sequence>
<comment type="function">
    <text evidence="3">Plant non-specific lipid-transfer proteins transfer phospholipids as well as galactolipids across membranes. May play a role in wax or cutin deposition in the cell walls of expanding epidermal cells and certain secretory tissues.</text>
</comment>
<feature type="domain" description="Bifunctional inhibitor/plant lipid transfer protein/seed storage helical" evidence="5">
    <location>
        <begin position="32"/>
        <end position="118"/>
    </location>
</feature>
<evidence type="ECO:0000256" key="2">
    <source>
        <dbReference type="ARBA" id="ARBA00023157"/>
    </source>
</evidence>
<keyword evidence="4" id="KW-0732">Signal</keyword>